<name>A0ABW3K5Z5_9BACT</name>
<dbReference type="InterPro" id="IPR011659">
    <property type="entry name" value="WD40"/>
</dbReference>
<dbReference type="SUPFAM" id="SSF82171">
    <property type="entry name" value="DPP6 N-terminal domain-like"/>
    <property type="match status" value="1"/>
</dbReference>
<organism evidence="1 2">
    <name type="scientific">Ohtaekwangia kribbensis</name>
    <dbReference type="NCBI Taxonomy" id="688913"/>
    <lineage>
        <taxon>Bacteria</taxon>
        <taxon>Pseudomonadati</taxon>
        <taxon>Bacteroidota</taxon>
        <taxon>Cytophagia</taxon>
        <taxon>Cytophagales</taxon>
        <taxon>Fulvivirgaceae</taxon>
        <taxon>Ohtaekwangia</taxon>
    </lineage>
</organism>
<accession>A0ABW3K5Z5</accession>
<dbReference type="Proteomes" id="UP001597112">
    <property type="component" value="Unassembled WGS sequence"/>
</dbReference>
<comment type="caution">
    <text evidence="1">The sequence shown here is derived from an EMBL/GenBank/DDBJ whole genome shotgun (WGS) entry which is preliminary data.</text>
</comment>
<keyword evidence="2" id="KW-1185">Reference proteome</keyword>
<proteinExistence type="predicted"/>
<gene>
    <name evidence="1" type="ORF">ACFQ21_19700</name>
</gene>
<evidence type="ECO:0000313" key="2">
    <source>
        <dbReference type="Proteomes" id="UP001597112"/>
    </source>
</evidence>
<dbReference type="InterPro" id="IPR011042">
    <property type="entry name" value="6-blade_b-propeller_TolB-like"/>
</dbReference>
<protein>
    <recommendedName>
        <fullName evidence="3">WD40-like Beta Propeller Repeat</fullName>
    </recommendedName>
</protein>
<dbReference type="RefSeq" id="WP_377581561.1">
    <property type="nucleotide sequence ID" value="NZ_JBHTKA010000007.1"/>
</dbReference>
<evidence type="ECO:0008006" key="3">
    <source>
        <dbReference type="Google" id="ProtNLM"/>
    </source>
</evidence>
<dbReference type="EMBL" id="JBHTKA010000007">
    <property type="protein sequence ID" value="MFD1001564.1"/>
    <property type="molecule type" value="Genomic_DNA"/>
</dbReference>
<sequence>MKTLLLLLIITLPGIVSGQKQKTDTPLYLGEKRPGTTPVKFAPGVISVVGRSEFGSVFSRNGQEFYFAVDTAGRAEIRFMHLNKGKWTKPKRLVFDNTFSFNDPMLSPDETKLFFISDRPLAATGEKKDYDIWYMERTANGWSKPINAGTAINSDKNEYYISFSKDGTIYYSSNRDPRNEWNYNILYASPAGQNKFKNAVPLNDSVNSSYYEADVFIAGDKSYLIFCGDNPDGLGRGDLYISFKKADGTWTKARSMGKTINTEDHELCPFVTADGKYLFYTSNQDIYWVDASIINKLR</sequence>
<dbReference type="Gene3D" id="2.120.10.30">
    <property type="entry name" value="TolB, C-terminal domain"/>
    <property type="match status" value="1"/>
</dbReference>
<reference evidence="2" key="1">
    <citation type="journal article" date="2019" name="Int. J. Syst. Evol. Microbiol.">
        <title>The Global Catalogue of Microorganisms (GCM) 10K type strain sequencing project: providing services to taxonomists for standard genome sequencing and annotation.</title>
        <authorList>
            <consortium name="The Broad Institute Genomics Platform"/>
            <consortium name="The Broad Institute Genome Sequencing Center for Infectious Disease"/>
            <person name="Wu L."/>
            <person name="Ma J."/>
        </authorList>
    </citation>
    <scope>NUCLEOTIDE SEQUENCE [LARGE SCALE GENOMIC DNA]</scope>
    <source>
        <strain evidence="2">CCUG 58938</strain>
    </source>
</reference>
<dbReference type="Pfam" id="PF07676">
    <property type="entry name" value="PD40"/>
    <property type="match status" value="3"/>
</dbReference>
<evidence type="ECO:0000313" key="1">
    <source>
        <dbReference type="EMBL" id="MFD1001564.1"/>
    </source>
</evidence>